<feature type="compositionally biased region" description="Low complexity" evidence="6">
    <location>
        <begin position="68"/>
        <end position="78"/>
    </location>
</feature>
<dbReference type="Gene3D" id="3.40.50.12780">
    <property type="entry name" value="N-terminal domain of ligase-like"/>
    <property type="match status" value="2"/>
</dbReference>
<gene>
    <name evidence="8" type="ORF">GDO86_004403</name>
</gene>
<name>A0A8T2K869_9PIPI</name>
<evidence type="ECO:0000313" key="8">
    <source>
        <dbReference type="EMBL" id="KAG8452602.1"/>
    </source>
</evidence>
<proteinExistence type="inferred from homology"/>
<dbReference type="InterPro" id="IPR010506">
    <property type="entry name" value="DMAP1-bd"/>
</dbReference>
<dbReference type="OrthoDB" id="69964at2759"/>
<reference evidence="8" key="1">
    <citation type="thesis" date="2020" institute="ProQuest LLC" country="789 East Eisenhower Parkway, Ann Arbor, MI, USA">
        <title>Comparative Genomics and Chromosome Evolution.</title>
        <authorList>
            <person name="Mudd A.B."/>
        </authorList>
    </citation>
    <scope>NUCLEOTIDE SEQUENCE</scope>
    <source>
        <strain evidence="8">Female2</strain>
        <tissue evidence="8">Blood</tissue>
    </source>
</reference>
<feature type="compositionally biased region" description="Low complexity" evidence="6">
    <location>
        <begin position="218"/>
        <end position="238"/>
    </location>
</feature>
<dbReference type="FunFam" id="3.40.50.12780:FF:000002">
    <property type="entry name" value="Disco interacting protein 2 homolog B"/>
    <property type="match status" value="1"/>
</dbReference>
<feature type="region of interest" description="Disordered" evidence="6">
    <location>
        <begin position="107"/>
        <end position="149"/>
    </location>
</feature>
<protein>
    <recommendedName>
        <fullName evidence="7">DMAP1-binding domain-containing protein</fullName>
    </recommendedName>
</protein>
<dbReference type="GO" id="GO:0043005">
    <property type="term" value="C:neuron projection"/>
    <property type="evidence" value="ECO:0007669"/>
    <property type="project" value="UniProtKB-SubCell"/>
</dbReference>
<keyword evidence="9" id="KW-1185">Reference proteome</keyword>
<evidence type="ECO:0000256" key="1">
    <source>
        <dbReference type="ARBA" id="ARBA00004487"/>
    </source>
</evidence>
<dbReference type="FunFam" id="3.30.300.30:FF:000003">
    <property type="entry name" value="DIP2 disco-interacting protein 2 homolog A"/>
    <property type="match status" value="1"/>
</dbReference>
<dbReference type="SMART" id="SM01137">
    <property type="entry name" value="DMAP_binding"/>
    <property type="match status" value="1"/>
</dbReference>
<dbReference type="GO" id="GO:0007399">
    <property type="term" value="P:nervous system development"/>
    <property type="evidence" value="ECO:0007669"/>
    <property type="project" value="UniProtKB-KW"/>
</dbReference>
<keyword evidence="4" id="KW-0524">Neurogenesis</keyword>
<sequence length="1578" mass="171892">MAERGFDLAALPKEVREQLAELELELSEGDITQKGYEKKRAKLLGPYIPQTQGVDPALQKDQRNQTNASPAAPAQSSSKYHRARSGGARDERYRSDIHTEAVQAALAKHKEQKMALPMPTKRRSTFVQSPADACTPPDTSSASEDEGSLRRQAALSAVLAQSLQNSESWINRSVQGSSTSSSASSTLSHGEIKSTSGTLADVLSNTHIDTLPAPPDVTNTTSSTITTTTSSSSSSLSSVRPASIDLPPSGLVKGMPKATRRSSLMDTADGVAVSSRVSTKIQQLLNTLKRPKRPPLKEFFVDDFEEIVEVPRPDPNQPKPEGRQMTPVKGEPLGVVCNWPPSVEAALQRWGTTQAKCSCLTALDVTGKPTYTLTYGKLWTRSVRLAYTLLNKLGTKNEQVLKPGDRVALVYPNNDPVMFMVAFYGCLLAEVIPVPIEVPLTRKDTGGNQIGFLLGSCGVKIALTTEVCLKGLPKTQNGEIVQFKGWPKLKWVVTDSRYLSKSPKDWQPHITNAGTEPAYIEYKTSKEGSVMGVTVSRIAMLSHCQALSQACNYTEGETVVNVLDFKRDAGLWHGILTNVVNKMHTVSVPYAVMKACPLSWVQRVHANKARVAVVKCRDLHWAMIAHREQKDISLASLRMLIVTDGANPWSVSSCDAFLSLFQNYGLKPEAICPCATSPEAMTVAIRRPGIPGAPLPGRAILSMNGLSYGVIRVNTEDKNSALTVQDVGHVMPGAVMCIVKPEGLPQLCKTDEIGEICMSCKGGGTMYYGLAGVTKNTFEVLPVNSAGAPIGETPFTRTGLLGFVGPGSLVFVVGKMDGTLMVSGRRHNADDIVATALAVESLKSLYRGRIAVFSVPVFYDERIVVVAEQRPDASEEDSFQWMSRVLQAIDSIHQVGVYCLALVPANTLPKTPLGGIHISQTKQLFLEGSLHPCNILMCPHTCVTNLPKPRQKQPGVGPASVIVGNLVAGKRIAQASGRDLGQIEENDMVKKHQYLTEILQWRAQTTPEHVLFILLNAKGTAVCNASCLQLHKRAERIAAALCDKGHLNAGDNVVLLFPPGIELIAAFYGCLYAGCIPVTVRPPHAQNLTATLPTVRMIVDVSKASCILTTQNLLKLLRSKEAAAAVDVKTWPTIIDTDDLPRKRAPQLYKPPTPEMLAYLDFSVSTTGMLTGVKMSHGSVNALCRAIKLQCELYSTRQIAICLDPYCGLGFVLWCLCSVYSGHQSILIPPMELESNLCLWLSAVSQYKIRDTFCSYSVMEMCSKGLGTQIEVLKTKGINLSYVRTCVVVAEERPRVTLTYSFSKLFKDLGLSPRAVSTTFGSRVNTAICLQGTGPDPTTVYVDLKSLRHDRVRLVERGSPQSLLLLESGKILPGVTVIIVNPETKGPLGDSHLGEIWVSSPHTASGYYTIYDSETLQADHFNTKLSFGDTQTLWARTGYLGFVRRTELTDASGERHDALYVVGALDETLELRGLRYHPIDIETSVSRVHRSIAECAVFTWTNLLVVVVELCGSEQEALDLVPLVTNVVLEEHYLIVGVVVVVDPGVIPINSRGEKQRMHLRDSFLADQLDPIYVAYNM</sequence>
<evidence type="ECO:0000256" key="2">
    <source>
        <dbReference type="ARBA" id="ARBA00007735"/>
    </source>
</evidence>
<dbReference type="InterPro" id="IPR042099">
    <property type="entry name" value="ANL_N_sf"/>
</dbReference>
<dbReference type="Pfam" id="PF00501">
    <property type="entry name" value="AMP-binding"/>
    <property type="match status" value="2"/>
</dbReference>
<dbReference type="CDD" id="cd05905">
    <property type="entry name" value="Dip2"/>
    <property type="match status" value="2"/>
</dbReference>
<dbReference type="EMBL" id="JAACNH010000002">
    <property type="protein sequence ID" value="KAG8452602.1"/>
    <property type="molecule type" value="Genomic_DNA"/>
</dbReference>
<dbReference type="PANTHER" id="PTHR22754">
    <property type="entry name" value="DISCO-INTERACTING PROTEIN 2 DIP2 -RELATED"/>
    <property type="match status" value="1"/>
</dbReference>
<dbReference type="PROSITE" id="PS51912">
    <property type="entry name" value="DMAP1_BIND"/>
    <property type="match status" value="1"/>
</dbReference>
<evidence type="ECO:0000259" key="7">
    <source>
        <dbReference type="PROSITE" id="PS51912"/>
    </source>
</evidence>
<dbReference type="InterPro" id="IPR000873">
    <property type="entry name" value="AMP-dep_synth/lig_dom"/>
</dbReference>
<keyword evidence="3" id="KW-0597">Phosphoprotein</keyword>
<evidence type="ECO:0000256" key="4">
    <source>
        <dbReference type="ARBA" id="ARBA00022902"/>
    </source>
</evidence>
<dbReference type="Gene3D" id="3.30.300.30">
    <property type="match status" value="2"/>
</dbReference>
<dbReference type="Pfam" id="PF06464">
    <property type="entry name" value="DMAP_binding"/>
    <property type="match status" value="1"/>
</dbReference>
<evidence type="ECO:0000256" key="3">
    <source>
        <dbReference type="ARBA" id="ARBA00022553"/>
    </source>
</evidence>
<dbReference type="InterPro" id="IPR045851">
    <property type="entry name" value="AMP-bd_C_sf"/>
</dbReference>
<keyword evidence="5" id="KW-0966">Cell projection</keyword>
<organism evidence="8 9">
    <name type="scientific">Hymenochirus boettgeri</name>
    <name type="common">Congo dwarf clawed frog</name>
    <dbReference type="NCBI Taxonomy" id="247094"/>
    <lineage>
        <taxon>Eukaryota</taxon>
        <taxon>Metazoa</taxon>
        <taxon>Chordata</taxon>
        <taxon>Craniata</taxon>
        <taxon>Vertebrata</taxon>
        <taxon>Euteleostomi</taxon>
        <taxon>Amphibia</taxon>
        <taxon>Batrachia</taxon>
        <taxon>Anura</taxon>
        <taxon>Pipoidea</taxon>
        <taxon>Pipidae</taxon>
        <taxon>Pipinae</taxon>
        <taxon>Hymenochirus</taxon>
    </lineage>
</organism>
<dbReference type="Pfam" id="PF23024">
    <property type="entry name" value="AMP-dom_DIP2-like"/>
    <property type="match status" value="1"/>
</dbReference>
<comment type="caution">
    <text evidence="8">The sequence shown here is derived from an EMBL/GenBank/DDBJ whole genome shotgun (WGS) entry which is preliminary data.</text>
</comment>
<comment type="similarity">
    <text evidence="2">Belongs to the DIP2 family.</text>
</comment>
<dbReference type="InterPro" id="IPR025110">
    <property type="entry name" value="AMP-bd_C"/>
</dbReference>
<dbReference type="PANTHER" id="PTHR22754:SF38">
    <property type="entry name" value="DISCO-INTERACTING PROTEIN 2 HOMOLOG B"/>
    <property type="match status" value="1"/>
</dbReference>
<dbReference type="SUPFAM" id="SSF56801">
    <property type="entry name" value="Acetyl-CoA synthetase-like"/>
    <property type="match status" value="2"/>
</dbReference>
<feature type="region of interest" description="Disordered" evidence="6">
    <location>
        <begin position="47"/>
        <end position="94"/>
    </location>
</feature>
<comment type="subcellular location">
    <subcellularLocation>
        <location evidence="1">Cell projection</location>
        <location evidence="1">Neuron projection</location>
    </subcellularLocation>
</comment>
<accession>A0A8T2K869</accession>
<feature type="region of interest" description="Disordered" evidence="6">
    <location>
        <begin position="207"/>
        <end position="262"/>
    </location>
</feature>
<dbReference type="FunFam" id="3.40.50.12780:FF:000004">
    <property type="entry name" value="Disco interacting protein 2 homolog A"/>
    <property type="match status" value="1"/>
</dbReference>
<evidence type="ECO:0000256" key="6">
    <source>
        <dbReference type="SAM" id="MobiDB-lite"/>
    </source>
</evidence>
<evidence type="ECO:0000256" key="5">
    <source>
        <dbReference type="ARBA" id="ARBA00023273"/>
    </source>
</evidence>
<dbReference type="FunFam" id="3.30.300.30:FF:000001">
    <property type="entry name" value="DIP2 disco-interacting protein 2 homolog C"/>
    <property type="match status" value="1"/>
</dbReference>
<evidence type="ECO:0000313" key="9">
    <source>
        <dbReference type="Proteomes" id="UP000812440"/>
    </source>
</evidence>
<dbReference type="Proteomes" id="UP000812440">
    <property type="component" value="Chromosome 2"/>
</dbReference>
<dbReference type="InterPro" id="IPR037337">
    <property type="entry name" value="Dip2-like_dom"/>
</dbReference>
<feature type="domain" description="DMAP1-binding" evidence="7">
    <location>
        <begin position="7"/>
        <end position="126"/>
    </location>
</feature>